<proteinExistence type="predicted"/>
<dbReference type="InterPro" id="IPR036465">
    <property type="entry name" value="vWFA_dom_sf"/>
</dbReference>
<organism evidence="2 3">
    <name type="scientific">Flaviaesturariibacter amylovorans</name>
    <dbReference type="NCBI Taxonomy" id="1084520"/>
    <lineage>
        <taxon>Bacteria</taxon>
        <taxon>Pseudomonadati</taxon>
        <taxon>Bacteroidota</taxon>
        <taxon>Chitinophagia</taxon>
        <taxon>Chitinophagales</taxon>
        <taxon>Chitinophagaceae</taxon>
        <taxon>Flaviaestuariibacter</taxon>
    </lineage>
</organism>
<evidence type="ECO:0000259" key="1">
    <source>
        <dbReference type="SMART" id="SM00327"/>
    </source>
</evidence>
<evidence type="ECO:0000313" key="3">
    <source>
        <dbReference type="Proteomes" id="UP001501725"/>
    </source>
</evidence>
<dbReference type="EMBL" id="BAABGY010000020">
    <property type="protein sequence ID" value="GAA4344889.1"/>
    <property type="molecule type" value="Genomic_DNA"/>
</dbReference>
<accession>A0ABP8HUX9</accession>
<dbReference type="Proteomes" id="UP001501725">
    <property type="component" value="Unassembled WGS sequence"/>
</dbReference>
<dbReference type="SUPFAM" id="SSF53300">
    <property type="entry name" value="vWA-like"/>
    <property type="match status" value="1"/>
</dbReference>
<sequence length="389" mass="42807">MSNRYLALGLLLAAVTPLVFSFRGPRSEAPPAPAPKNPRVQVALLLDVSNSMDGLIDQAKAQLWSTVQLLGRAQCPEGAPKIEIALYEYGRTSNNPAAGYVKRITPFTSNLDSLSLLLFALKTNGGEEYCGQAISTSVKELDWDTAAGTYKVAFIAGNESFRQGSVQYTQACLEARQRGIILNTIYCGDRMSGIRDFWDLGAECGTGNFTSINSNSKLEDIPTPYDSTLITLNSRFNGTHIAYGRVGASGFMSMETADVANVAHSRKTAAARIAVKGKKSLYKNVQWDLIDAATDDKQGDSIYVAKMNRSELPDSLKKKSNAELLRLVRAKNAEREAVRQAIEKTSAEREQWLAAERRKRAQQTNEATLETEMEKILKEQAGRFGYRIQ</sequence>
<keyword evidence="3" id="KW-1185">Reference proteome</keyword>
<protein>
    <recommendedName>
        <fullName evidence="1">VWFA domain-containing protein</fullName>
    </recommendedName>
</protein>
<reference evidence="3" key="1">
    <citation type="journal article" date="2019" name="Int. J. Syst. Evol. Microbiol.">
        <title>The Global Catalogue of Microorganisms (GCM) 10K type strain sequencing project: providing services to taxonomists for standard genome sequencing and annotation.</title>
        <authorList>
            <consortium name="The Broad Institute Genomics Platform"/>
            <consortium name="The Broad Institute Genome Sequencing Center for Infectious Disease"/>
            <person name="Wu L."/>
            <person name="Ma J."/>
        </authorList>
    </citation>
    <scope>NUCLEOTIDE SEQUENCE [LARGE SCALE GENOMIC DNA]</scope>
    <source>
        <strain evidence="3">JCM 17919</strain>
    </source>
</reference>
<dbReference type="Gene3D" id="3.40.50.410">
    <property type="entry name" value="von Willebrand factor, type A domain"/>
    <property type="match status" value="1"/>
</dbReference>
<dbReference type="RefSeq" id="WP_345258457.1">
    <property type="nucleotide sequence ID" value="NZ_BAABGY010000020.1"/>
</dbReference>
<name>A0ABP8HUX9_9BACT</name>
<dbReference type="SMART" id="SM00327">
    <property type="entry name" value="VWA"/>
    <property type="match status" value="1"/>
</dbReference>
<evidence type="ECO:0000313" key="2">
    <source>
        <dbReference type="EMBL" id="GAA4344889.1"/>
    </source>
</evidence>
<dbReference type="InterPro" id="IPR002035">
    <property type="entry name" value="VWF_A"/>
</dbReference>
<gene>
    <name evidence="2" type="ORF">GCM10023184_46580</name>
</gene>
<comment type="caution">
    <text evidence="2">The sequence shown here is derived from an EMBL/GenBank/DDBJ whole genome shotgun (WGS) entry which is preliminary data.</text>
</comment>
<feature type="domain" description="VWFA" evidence="1">
    <location>
        <begin position="39"/>
        <end position="230"/>
    </location>
</feature>